<organism evidence="9 10">
    <name type="scientific">Subtercola boreus</name>
    <dbReference type="NCBI Taxonomy" id="120213"/>
    <lineage>
        <taxon>Bacteria</taxon>
        <taxon>Bacillati</taxon>
        <taxon>Actinomycetota</taxon>
        <taxon>Actinomycetes</taxon>
        <taxon>Micrococcales</taxon>
        <taxon>Microbacteriaceae</taxon>
        <taxon>Subtercola</taxon>
    </lineage>
</organism>
<evidence type="ECO:0000313" key="9">
    <source>
        <dbReference type="EMBL" id="RFA06444.1"/>
    </source>
</evidence>
<dbReference type="Proteomes" id="UP000256486">
    <property type="component" value="Unassembled WGS sequence"/>
</dbReference>
<evidence type="ECO:0000256" key="7">
    <source>
        <dbReference type="SAM" id="Phobius"/>
    </source>
</evidence>
<evidence type="ECO:0000256" key="2">
    <source>
        <dbReference type="ARBA" id="ARBA00022692"/>
    </source>
</evidence>
<evidence type="ECO:0000256" key="4">
    <source>
        <dbReference type="ARBA" id="ARBA00022989"/>
    </source>
</evidence>
<evidence type="ECO:0000259" key="8">
    <source>
        <dbReference type="Pfam" id="PF05140"/>
    </source>
</evidence>
<dbReference type="Pfam" id="PF05140">
    <property type="entry name" value="ResB"/>
    <property type="match status" value="1"/>
</dbReference>
<feature type="transmembrane region" description="Helical" evidence="7">
    <location>
        <begin position="48"/>
        <end position="65"/>
    </location>
</feature>
<reference evidence="9 10" key="1">
    <citation type="submission" date="2017-04" db="EMBL/GenBank/DDBJ databases">
        <title>Comparative genome analysis of Subtercola boreus.</title>
        <authorList>
            <person name="Cho Y.-J."/>
            <person name="Cho A."/>
            <person name="Kim O.-S."/>
            <person name="Lee J.-I."/>
        </authorList>
    </citation>
    <scope>NUCLEOTIDE SEQUENCE [LARGE SCALE GENOMIC DNA]</scope>
    <source>
        <strain evidence="9 10">K300</strain>
    </source>
</reference>
<feature type="transmembrane region" description="Helical" evidence="7">
    <location>
        <begin position="472"/>
        <end position="490"/>
    </location>
</feature>
<protein>
    <submittedName>
        <fullName evidence="9">Cytochrome C biogenesis protein</fullName>
    </submittedName>
</protein>
<keyword evidence="10" id="KW-1185">Reference proteome</keyword>
<dbReference type="PANTHER" id="PTHR31566">
    <property type="entry name" value="CYTOCHROME C BIOGENESIS PROTEIN CCS1, CHLOROPLASTIC"/>
    <property type="match status" value="1"/>
</dbReference>
<proteinExistence type="predicted"/>
<evidence type="ECO:0000313" key="10">
    <source>
        <dbReference type="Proteomes" id="UP000256486"/>
    </source>
</evidence>
<feature type="transmembrane region" description="Helical" evidence="7">
    <location>
        <begin position="101"/>
        <end position="120"/>
    </location>
</feature>
<evidence type="ECO:0000256" key="3">
    <source>
        <dbReference type="ARBA" id="ARBA00022748"/>
    </source>
</evidence>
<gene>
    <name evidence="9" type="ORF">B7R54_18875</name>
</gene>
<feature type="region of interest" description="Disordered" evidence="6">
    <location>
        <begin position="533"/>
        <end position="556"/>
    </location>
</feature>
<keyword evidence="3" id="KW-0201">Cytochrome c-type biogenesis</keyword>
<feature type="transmembrane region" description="Helical" evidence="7">
    <location>
        <begin position="199"/>
        <end position="221"/>
    </location>
</feature>
<comment type="subcellular location">
    <subcellularLocation>
        <location evidence="1">Membrane</location>
        <topology evidence="1">Multi-pass membrane protein</topology>
    </subcellularLocation>
</comment>
<dbReference type="PANTHER" id="PTHR31566:SF0">
    <property type="entry name" value="CYTOCHROME C BIOGENESIS PROTEIN CCS1, CHLOROPLASTIC"/>
    <property type="match status" value="1"/>
</dbReference>
<sequence length="556" mass="60166">MTSVRSDTSPRRPQDHVDSDLIVAGPGWTGPSSWFRWAWRQLTSMRTALFLLLLLALASIPGSLVPQRTADPNGVIQYFADNPQIAPLLDTVQAFDAYSSFWFSGIYILLFVSLIGCVIPRATHHYRAIRAQPPRTPSRLGRLPAFDTVAAPDAVSDEQLHVSAKAVLRRRGYRVATFQSAQERSVSAERGYLRETGNLVFHVSLVGLLAAVAVGGLFGYAGQRVVIEGTGFANAQASYDSFTPGRWFDPATLDPYTLTLDEFTVDYETRNEGALGQPLEYQAAVTVNDPDTGSTSSDVIKVNRPLEQGANDVFLLGNGYAPEITVRDNTGAVIFSEPVAFLPQDSNLTSLGVVKILDGLPSQLGLIGFFYPTEATSDTGAKYSSFPDLIYPVMTLNVFEGDLGVNNGSPISAYSLDTSNLTQLTGGASGAESIQLKIGESADLPNQMGTISLDGVRRFASFDMSSDPAQDAVLVFAVLATVGLLTSLFIPRRRLWVKILTHKDGTRTIEYAGLVRGDDPHLHDAVAALQKEHREHYSSASRTGPTGEPDLTESTK</sequence>
<keyword evidence="4 7" id="KW-1133">Transmembrane helix</keyword>
<dbReference type="EMBL" id="NBWZ01000002">
    <property type="protein sequence ID" value="RFA06444.1"/>
    <property type="molecule type" value="Genomic_DNA"/>
</dbReference>
<name>A0A3E0V9R8_9MICO</name>
<comment type="caution">
    <text evidence="9">The sequence shown here is derived from an EMBL/GenBank/DDBJ whole genome shotgun (WGS) entry which is preliminary data.</text>
</comment>
<dbReference type="OrthoDB" id="3949537at2"/>
<feature type="domain" description="ResB-like" evidence="8">
    <location>
        <begin position="45"/>
        <end position="524"/>
    </location>
</feature>
<dbReference type="InterPro" id="IPR007816">
    <property type="entry name" value="ResB-like_domain"/>
</dbReference>
<keyword evidence="2 7" id="KW-0812">Transmembrane</keyword>
<dbReference type="InterPro" id="IPR023494">
    <property type="entry name" value="Cyt_c_bgen_Ccs1/CcsB/ResB"/>
</dbReference>
<dbReference type="GO" id="GO:0016020">
    <property type="term" value="C:membrane"/>
    <property type="evidence" value="ECO:0007669"/>
    <property type="project" value="UniProtKB-SubCell"/>
</dbReference>
<evidence type="ECO:0000256" key="6">
    <source>
        <dbReference type="SAM" id="MobiDB-lite"/>
    </source>
</evidence>
<dbReference type="AlphaFoldDB" id="A0A3E0V9R8"/>
<dbReference type="GO" id="GO:0017004">
    <property type="term" value="P:cytochrome complex assembly"/>
    <property type="evidence" value="ECO:0007669"/>
    <property type="project" value="UniProtKB-KW"/>
</dbReference>
<accession>A0A3E0V9R8</accession>
<evidence type="ECO:0000256" key="1">
    <source>
        <dbReference type="ARBA" id="ARBA00004141"/>
    </source>
</evidence>
<keyword evidence="5 7" id="KW-0472">Membrane</keyword>
<evidence type="ECO:0000256" key="5">
    <source>
        <dbReference type="ARBA" id="ARBA00023136"/>
    </source>
</evidence>